<keyword evidence="4" id="KW-0378">Hydrolase</keyword>
<dbReference type="GO" id="GO:0003924">
    <property type="term" value="F:GTPase activity"/>
    <property type="evidence" value="ECO:0007669"/>
    <property type="project" value="InterPro"/>
</dbReference>
<dbReference type="SMART" id="SM00174">
    <property type="entry name" value="RHO"/>
    <property type="match status" value="1"/>
</dbReference>
<feature type="transmembrane region" description="Helical" evidence="13">
    <location>
        <begin position="239"/>
        <end position="263"/>
    </location>
</feature>
<dbReference type="PANTHER" id="PTHR24070">
    <property type="entry name" value="RAS, DI-RAS, AND RHEB FAMILY MEMBERS OF SMALL GTPASE SUPERFAMILY"/>
    <property type="match status" value="1"/>
</dbReference>
<dbReference type="PRINTS" id="PR00449">
    <property type="entry name" value="RASTRNSFRMNG"/>
</dbReference>
<evidence type="ECO:0000256" key="1">
    <source>
        <dbReference type="ARBA" id="ARBA00022481"/>
    </source>
</evidence>
<feature type="transmembrane region" description="Helical" evidence="13">
    <location>
        <begin position="275"/>
        <end position="294"/>
    </location>
</feature>
<dbReference type="AlphaFoldDB" id="A0A2R4IKW2"/>
<dbReference type="SMART" id="SM00173">
    <property type="entry name" value="RAS"/>
    <property type="match status" value="1"/>
</dbReference>
<dbReference type="FunFam" id="3.40.50.300:FF:000273">
    <property type="entry name" value="GTP-binding protein Rheb homolog"/>
    <property type="match status" value="1"/>
</dbReference>
<dbReference type="NCBIfam" id="TIGR00231">
    <property type="entry name" value="small_GTP"/>
    <property type="match status" value="1"/>
</dbReference>
<protein>
    <submittedName>
        <fullName evidence="14">Rheb2</fullName>
    </submittedName>
</protein>
<evidence type="ECO:0000256" key="11">
    <source>
        <dbReference type="ARBA" id="ARBA00046278"/>
    </source>
</evidence>
<evidence type="ECO:0000256" key="12">
    <source>
        <dbReference type="ARBA" id="ARBA00049117"/>
    </source>
</evidence>
<accession>A0A2R4IKW2</accession>
<dbReference type="EMBL" id="MG905954">
    <property type="protein sequence ID" value="AVV26994.1"/>
    <property type="molecule type" value="mRNA"/>
</dbReference>
<evidence type="ECO:0000256" key="4">
    <source>
        <dbReference type="ARBA" id="ARBA00022801"/>
    </source>
</evidence>
<dbReference type="PROSITE" id="PS51420">
    <property type="entry name" value="RHO"/>
    <property type="match status" value="1"/>
</dbReference>
<dbReference type="GO" id="GO:0016020">
    <property type="term" value="C:membrane"/>
    <property type="evidence" value="ECO:0007669"/>
    <property type="project" value="InterPro"/>
</dbReference>
<evidence type="ECO:0000256" key="2">
    <source>
        <dbReference type="ARBA" id="ARBA00022723"/>
    </source>
</evidence>
<dbReference type="Pfam" id="PF00071">
    <property type="entry name" value="Ras"/>
    <property type="match status" value="1"/>
</dbReference>
<dbReference type="InterPro" id="IPR027417">
    <property type="entry name" value="P-loop_NTPase"/>
</dbReference>
<evidence type="ECO:0000256" key="3">
    <source>
        <dbReference type="ARBA" id="ARBA00022741"/>
    </source>
</evidence>
<evidence type="ECO:0000256" key="9">
    <source>
        <dbReference type="ARBA" id="ARBA00023289"/>
    </source>
</evidence>
<keyword evidence="8" id="KW-0449">Lipoprotein</keyword>
<dbReference type="InterPro" id="IPR001806">
    <property type="entry name" value="Small_GTPase"/>
</dbReference>
<keyword evidence="13" id="KW-1133">Transmembrane helix</keyword>
<dbReference type="InterPro" id="IPR005225">
    <property type="entry name" value="Small_GTP-bd"/>
</dbReference>
<dbReference type="InterPro" id="IPR020849">
    <property type="entry name" value="Small_GTPase_Ras-type"/>
</dbReference>
<dbReference type="PROSITE" id="PS51419">
    <property type="entry name" value="RAB"/>
    <property type="match status" value="1"/>
</dbReference>
<keyword evidence="7 13" id="KW-0472">Membrane</keyword>
<evidence type="ECO:0000256" key="13">
    <source>
        <dbReference type="SAM" id="Phobius"/>
    </source>
</evidence>
<comment type="similarity">
    <text evidence="10">Belongs to the small GTPase superfamily. Rheb family.</text>
</comment>
<dbReference type="SUPFAM" id="SSF52540">
    <property type="entry name" value="P-loop containing nucleoside triphosphate hydrolases"/>
    <property type="match status" value="1"/>
</dbReference>
<dbReference type="PROSITE" id="PS51421">
    <property type="entry name" value="RAS"/>
    <property type="match status" value="1"/>
</dbReference>
<keyword evidence="1" id="KW-0488">Methylation</keyword>
<sequence length="346" mass="38738">MEQSKQRKFVVLGFSAVGKSAITNQFVHEHFPDYYNPTIEATFQKTVKYKGKDIEIYIRDTSGQDEYTILPHRYCVGVHGYILLYSVDSLQSFEMVKIIHEKLINLIGTDKVPRILVGNKNDLDYERKISSEEGRAMAESWGCPFVECSAKLNQNVTKVFSLLLSEIDKENKDDSQRDSSCLSLLFGRCKTVSLSTKIRKRFRHVLLGLAVWTLLLGLASTGVGSLLGVEAYSQGGSSWLAYGLLGSGLFTLLMSSVGVYGILFNNKEFINVYSFSLMLALLAQLLLVCMVMTAECSTGCEWVHHQTALVVCVSLFIWFTELLALTVSCVLRANSQQESPEYQLIP</sequence>
<evidence type="ECO:0000256" key="8">
    <source>
        <dbReference type="ARBA" id="ARBA00023288"/>
    </source>
</evidence>
<dbReference type="GO" id="GO:0005525">
    <property type="term" value="F:GTP binding"/>
    <property type="evidence" value="ECO:0007669"/>
    <property type="project" value="UniProtKB-KW"/>
</dbReference>
<dbReference type="GO" id="GO:0007165">
    <property type="term" value="P:signal transduction"/>
    <property type="evidence" value="ECO:0007669"/>
    <property type="project" value="InterPro"/>
</dbReference>
<dbReference type="GO" id="GO:0046872">
    <property type="term" value="F:metal ion binding"/>
    <property type="evidence" value="ECO:0007669"/>
    <property type="project" value="UniProtKB-KW"/>
</dbReference>
<evidence type="ECO:0000256" key="7">
    <source>
        <dbReference type="ARBA" id="ARBA00023136"/>
    </source>
</evidence>
<organism evidence="14">
    <name type="scientific">Colponema sp</name>
    <dbReference type="NCBI Taxonomy" id="2152668"/>
    <lineage>
        <taxon>Eukaryota</taxon>
        <taxon>Sar</taxon>
        <taxon>Alveolata</taxon>
        <taxon>Colponemida</taxon>
        <taxon>Colponemidia</taxon>
        <taxon>Colponema</taxon>
    </lineage>
</organism>
<feature type="transmembrane region" description="Helical" evidence="13">
    <location>
        <begin position="306"/>
        <end position="331"/>
    </location>
</feature>
<keyword evidence="2" id="KW-0479">Metal-binding</keyword>
<dbReference type="SMART" id="SM00175">
    <property type="entry name" value="RAB"/>
    <property type="match status" value="1"/>
</dbReference>
<feature type="transmembrane region" description="Helical" evidence="13">
    <location>
        <begin position="205"/>
        <end position="227"/>
    </location>
</feature>
<comment type="catalytic activity">
    <reaction evidence="12">
        <text>GTP + H2O = GDP + phosphate + H(+)</text>
        <dbReference type="Rhea" id="RHEA:19669"/>
        <dbReference type="ChEBI" id="CHEBI:15377"/>
        <dbReference type="ChEBI" id="CHEBI:15378"/>
        <dbReference type="ChEBI" id="CHEBI:37565"/>
        <dbReference type="ChEBI" id="CHEBI:43474"/>
        <dbReference type="ChEBI" id="CHEBI:58189"/>
    </reaction>
    <physiologicalReaction direction="left-to-right" evidence="12">
        <dbReference type="Rhea" id="RHEA:19670"/>
    </physiologicalReaction>
</comment>
<keyword evidence="5" id="KW-0460">Magnesium</keyword>
<evidence type="ECO:0000256" key="5">
    <source>
        <dbReference type="ARBA" id="ARBA00022842"/>
    </source>
</evidence>
<keyword evidence="13" id="KW-0812">Transmembrane</keyword>
<comment type="subcellular location">
    <subcellularLocation>
        <location evidence="11">Endomembrane system</location>
        <topology evidence="11">Lipid-anchor</topology>
        <orientation evidence="11">Cytoplasmic side</orientation>
    </subcellularLocation>
</comment>
<dbReference type="GO" id="GO:0012505">
    <property type="term" value="C:endomembrane system"/>
    <property type="evidence" value="ECO:0007669"/>
    <property type="project" value="UniProtKB-SubCell"/>
</dbReference>
<evidence type="ECO:0000256" key="10">
    <source>
        <dbReference type="ARBA" id="ARBA00037969"/>
    </source>
</evidence>
<reference evidence="14" key="1">
    <citation type="journal article" date="2018" name="Sci. Rep.">
        <title>Extensive molecular tinkering in the evolution of the membrane attachment mode of the Rheb GTPase.</title>
        <authorList>
            <person name="Zahonova K."/>
            <person name="Petrzelkova R."/>
            <person name="Valach M."/>
            <person name="Yazaki E."/>
            <person name="Tikhonenkov D.V."/>
            <person name="Butenko A."/>
            <person name="Janouskovec J."/>
            <person name="Hrda S."/>
            <person name="Klimes V."/>
            <person name="Burger G."/>
            <person name="Inagaki Y."/>
            <person name="Keeling P.J."/>
            <person name="Hampl V."/>
            <person name="Flegontov P."/>
            <person name="Yurchenko V."/>
            <person name="Elias M."/>
        </authorList>
    </citation>
    <scope>NUCLEOTIDE SEQUENCE</scope>
    <source>
        <strain evidence="14">Colp-15</strain>
    </source>
</reference>
<evidence type="ECO:0000313" key="14">
    <source>
        <dbReference type="EMBL" id="AVV26994.1"/>
    </source>
</evidence>
<evidence type="ECO:0000256" key="6">
    <source>
        <dbReference type="ARBA" id="ARBA00023134"/>
    </source>
</evidence>
<name>A0A2R4IKW2_9ALVE</name>
<keyword evidence="9" id="KW-0636">Prenylation</keyword>
<proteinExistence type="evidence at transcript level"/>
<keyword evidence="3" id="KW-0547">Nucleotide-binding</keyword>
<dbReference type="Gene3D" id="3.40.50.300">
    <property type="entry name" value="P-loop containing nucleotide triphosphate hydrolases"/>
    <property type="match status" value="1"/>
</dbReference>
<keyword evidence="6" id="KW-0342">GTP-binding</keyword>